<dbReference type="EMBL" id="JAPZBU010000003">
    <property type="protein sequence ID" value="KAJ5413865.1"/>
    <property type="molecule type" value="Genomic_DNA"/>
</dbReference>
<protein>
    <submittedName>
        <fullName evidence="1">Uncharacterized protein</fullName>
    </submittedName>
</protein>
<reference evidence="1" key="1">
    <citation type="submission" date="2022-12" db="EMBL/GenBank/DDBJ databases">
        <authorList>
            <person name="Petersen C."/>
        </authorList>
    </citation>
    <scope>NUCLEOTIDE SEQUENCE</scope>
    <source>
        <strain evidence="1">IBT 29677</strain>
    </source>
</reference>
<dbReference type="Proteomes" id="UP001147747">
    <property type="component" value="Unassembled WGS sequence"/>
</dbReference>
<reference evidence="1" key="2">
    <citation type="journal article" date="2023" name="IMA Fungus">
        <title>Comparative genomic study of the Penicillium genus elucidates a diverse pangenome and 15 lateral gene transfer events.</title>
        <authorList>
            <person name="Petersen C."/>
            <person name="Sorensen T."/>
            <person name="Nielsen M.R."/>
            <person name="Sondergaard T.E."/>
            <person name="Sorensen J.L."/>
            <person name="Fitzpatrick D.A."/>
            <person name="Frisvad J.C."/>
            <person name="Nielsen K.L."/>
        </authorList>
    </citation>
    <scope>NUCLEOTIDE SEQUENCE</scope>
    <source>
        <strain evidence="1">IBT 29677</strain>
    </source>
</reference>
<keyword evidence="2" id="KW-1185">Reference proteome</keyword>
<gene>
    <name evidence="1" type="ORF">N7509_000492</name>
</gene>
<sequence length="180" mass="19553">MSTLTDFESVDGADLQPVRNPLAIEIPSGGIQGRPSPLPDTVSSFLQVVLSLTRRMRGDEYLTELQCLRTLIDETIPCGSGKPLSHRDAVRSEPSLVSGWLSSAQTAGTILSNGLSSGSSVAPVARVTREELQLIIRSTDRGLVDPLRCREDVLLERANRSIKDAFAEMMTEESPFRLSA</sequence>
<dbReference type="GeneID" id="81364109"/>
<accession>A0A9W9WAL1</accession>
<evidence type="ECO:0000313" key="2">
    <source>
        <dbReference type="Proteomes" id="UP001147747"/>
    </source>
</evidence>
<organism evidence="1 2">
    <name type="scientific">Penicillium cosmopolitanum</name>
    <dbReference type="NCBI Taxonomy" id="1131564"/>
    <lineage>
        <taxon>Eukaryota</taxon>
        <taxon>Fungi</taxon>
        <taxon>Dikarya</taxon>
        <taxon>Ascomycota</taxon>
        <taxon>Pezizomycotina</taxon>
        <taxon>Eurotiomycetes</taxon>
        <taxon>Eurotiomycetidae</taxon>
        <taxon>Eurotiales</taxon>
        <taxon>Aspergillaceae</taxon>
        <taxon>Penicillium</taxon>
    </lineage>
</organism>
<proteinExistence type="predicted"/>
<dbReference type="RefSeq" id="XP_056493711.1">
    <property type="nucleotide sequence ID" value="XM_056625129.1"/>
</dbReference>
<dbReference type="AlphaFoldDB" id="A0A9W9WAL1"/>
<dbReference type="OrthoDB" id="4359689at2759"/>
<comment type="caution">
    <text evidence="1">The sequence shown here is derived from an EMBL/GenBank/DDBJ whole genome shotgun (WGS) entry which is preliminary data.</text>
</comment>
<evidence type="ECO:0000313" key="1">
    <source>
        <dbReference type="EMBL" id="KAJ5413865.1"/>
    </source>
</evidence>
<name>A0A9W9WAL1_9EURO</name>